<keyword evidence="2" id="KW-1185">Reference proteome</keyword>
<name>A0A6A6RN52_9PLEO</name>
<dbReference type="AlphaFoldDB" id="A0A6A6RN52"/>
<proteinExistence type="predicted"/>
<dbReference type="Proteomes" id="UP000799753">
    <property type="component" value="Unassembled WGS sequence"/>
</dbReference>
<dbReference type="EMBL" id="MU006796">
    <property type="protein sequence ID" value="KAF2636939.1"/>
    <property type="molecule type" value="Genomic_DNA"/>
</dbReference>
<evidence type="ECO:0000313" key="2">
    <source>
        <dbReference type="Proteomes" id="UP000799753"/>
    </source>
</evidence>
<reference evidence="1" key="1">
    <citation type="journal article" date="2020" name="Stud. Mycol.">
        <title>101 Dothideomycetes genomes: a test case for predicting lifestyles and emergence of pathogens.</title>
        <authorList>
            <person name="Haridas S."/>
            <person name="Albert R."/>
            <person name="Binder M."/>
            <person name="Bloem J."/>
            <person name="Labutti K."/>
            <person name="Salamov A."/>
            <person name="Andreopoulos B."/>
            <person name="Baker S."/>
            <person name="Barry K."/>
            <person name="Bills G."/>
            <person name="Bluhm B."/>
            <person name="Cannon C."/>
            <person name="Castanera R."/>
            <person name="Culley D."/>
            <person name="Daum C."/>
            <person name="Ezra D."/>
            <person name="Gonzalez J."/>
            <person name="Henrissat B."/>
            <person name="Kuo A."/>
            <person name="Liang C."/>
            <person name="Lipzen A."/>
            <person name="Lutzoni F."/>
            <person name="Magnuson J."/>
            <person name="Mondo S."/>
            <person name="Nolan M."/>
            <person name="Ohm R."/>
            <person name="Pangilinan J."/>
            <person name="Park H.-J."/>
            <person name="Ramirez L."/>
            <person name="Alfaro M."/>
            <person name="Sun H."/>
            <person name="Tritt A."/>
            <person name="Yoshinaga Y."/>
            <person name="Zwiers L.-H."/>
            <person name="Turgeon B."/>
            <person name="Goodwin S."/>
            <person name="Spatafora J."/>
            <person name="Crous P."/>
            <person name="Grigoriev I."/>
        </authorList>
    </citation>
    <scope>NUCLEOTIDE SEQUENCE</scope>
    <source>
        <strain evidence="1">CBS 473.64</strain>
    </source>
</reference>
<protein>
    <submittedName>
        <fullName evidence="1">Uncharacterized protein</fullName>
    </submittedName>
</protein>
<accession>A0A6A6RN52</accession>
<evidence type="ECO:0000313" key="1">
    <source>
        <dbReference type="EMBL" id="KAF2636939.1"/>
    </source>
</evidence>
<feature type="non-terminal residue" evidence="1">
    <location>
        <position position="1"/>
    </location>
</feature>
<dbReference type="OrthoDB" id="2830640at2759"/>
<sequence length="84" mass="10346">SFLKRPLQAKGKRNEVDAINMQRLHLMRRDLDQDKVQLTFILEVIGRLRRQRNRFYRLARRVLVPEDRDWLYIRVGEELDRLEN</sequence>
<organism evidence="1 2">
    <name type="scientific">Massarina eburnea CBS 473.64</name>
    <dbReference type="NCBI Taxonomy" id="1395130"/>
    <lineage>
        <taxon>Eukaryota</taxon>
        <taxon>Fungi</taxon>
        <taxon>Dikarya</taxon>
        <taxon>Ascomycota</taxon>
        <taxon>Pezizomycotina</taxon>
        <taxon>Dothideomycetes</taxon>
        <taxon>Pleosporomycetidae</taxon>
        <taxon>Pleosporales</taxon>
        <taxon>Massarineae</taxon>
        <taxon>Massarinaceae</taxon>
        <taxon>Massarina</taxon>
    </lineage>
</organism>
<gene>
    <name evidence="1" type="ORF">P280DRAFT_408555</name>
</gene>